<keyword evidence="3" id="KW-1185">Reference proteome</keyword>
<dbReference type="Pfam" id="PF03184">
    <property type="entry name" value="DDE_1"/>
    <property type="match status" value="1"/>
</dbReference>
<evidence type="ECO:0000259" key="1">
    <source>
        <dbReference type="Pfam" id="PF03184"/>
    </source>
</evidence>
<dbReference type="STRING" id="42249.A0A317SDW0"/>
<dbReference type="Proteomes" id="UP000246991">
    <property type="component" value="Unassembled WGS sequence"/>
</dbReference>
<comment type="caution">
    <text evidence="2">The sequence shown here is derived from an EMBL/GenBank/DDBJ whole genome shotgun (WGS) entry which is preliminary data.</text>
</comment>
<organism evidence="2 3">
    <name type="scientific">Tuber magnatum</name>
    <name type="common">white Piedmont truffle</name>
    <dbReference type="NCBI Taxonomy" id="42249"/>
    <lineage>
        <taxon>Eukaryota</taxon>
        <taxon>Fungi</taxon>
        <taxon>Dikarya</taxon>
        <taxon>Ascomycota</taxon>
        <taxon>Pezizomycotina</taxon>
        <taxon>Pezizomycetes</taxon>
        <taxon>Pezizales</taxon>
        <taxon>Tuberaceae</taxon>
        <taxon>Tuber</taxon>
    </lineage>
</organism>
<sequence>RAYEEWRLIIFDGFGSHVDLTILEYCLDHRILPFYLPAHTSYILQLLDISVFSPISTYYVQEVNKLRVPVDKDQFPNLLARAHHKAFTKENIQAGFRATGIYPYNLQMILDTLSLPEPSLPPREPSPP</sequence>
<feature type="non-terminal residue" evidence="2">
    <location>
        <position position="1"/>
    </location>
</feature>
<gene>
    <name evidence="2" type="ORF">C7212DRAFT_230068</name>
</gene>
<feature type="domain" description="DDE-1" evidence="1">
    <location>
        <begin position="5"/>
        <end position="76"/>
    </location>
</feature>
<protein>
    <recommendedName>
        <fullName evidence="1">DDE-1 domain-containing protein</fullName>
    </recommendedName>
</protein>
<dbReference type="InterPro" id="IPR004875">
    <property type="entry name" value="DDE_SF_endonuclease_dom"/>
</dbReference>
<reference evidence="2 3" key="1">
    <citation type="submission" date="2018-03" db="EMBL/GenBank/DDBJ databases">
        <title>Genomes of Pezizomycetes fungi and the evolution of truffles.</title>
        <authorList>
            <person name="Murat C."/>
            <person name="Payen T."/>
            <person name="Noel B."/>
            <person name="Kuo A."/>
            <person name="Martin F.M."/>
        </authorList>
    </citation>
    <scope>NUCLEOTIDE SEQUENCE [LARGE SCALE GENOMIC DNA]</scope>
    <source>
        <strain evidence="2">091103-1</strain>
    </source>
</reference>
<dbReference type="EMBL" id="PYWC01000128">
    <property type="protein sequence ID" value="PWW71907.1"/>
    <property type="molecule type" value="Genomic_DNA"/>
</dbReference>
<proteinExistence type="predicted"/>
<dbReference type="OrthoDB" id="5425161at2759"/>
<dbReference type="GO" id="GO:0003676">
    <property type="term" value="F:nucleic acid binding"/>
    <property type="evidence" value="ECO:0007669"/>
    <property type="project" value="InterPro"/>
</dbReference>
<evidence type="ECO:0000313" key="3">
    <source>
        <dbReference type="Proteomes" id="UP000246991"/>
    </source>
</evidence>
<name>A0A317SDW0_9PEZI</name>
<evidence type="ECO:0000313" key="2">
    <source>
        <dbReference type="EMBL" id="PWW71907.1"/>
    </source>
</evidence>
<dbReference type="AlphaFoldDB" id="A0A317SDW0"/>
<accession>A0A317SDW0</accession>